<reference evidence="2" key="2">
    <citation type="submission" date="2020-03" db="EMBL/GenBank/DDBJ databases">
        <title>Walnut 2.0.</title>
        <authorList>
            <person name="Marrano A."/>
            <person name="Britton M."/>
            <person name="Zimin A.V."/>
            <person name="Zaini P.A."/>
            <person name="Workman R."/>
            <person name="Puiu D."/>
            <person name="Bianco L."/>
            <person name="Allen B.J."/>
            <person name="Troggio M."/>
            <person name="Leslie C.A."/>
            <person name="Timp W."/>
            <person name="Dendekar A."/>
            <person name="Salzberg S.L."/>
            <person name="Neale D.B."/>
        </authorList>
    </citation>
    <scope>NUCLEOTIDE SEQUENCE</scope>
    <source>
        <tissue evidence="2">Leaves</tissue>
    </source>
</reference>
<dbReference type="Proteomes" id="UP000619265">
    <property type="component" value="Unassembled WGS sequence"/>
</dbReference>
<accession>A0A833Y6A0</accession>
<keyword evidence="1" id="KW-1133">Transmembrane helix</keyword>
<protein>
    <submittedName>
        <fullName evidence="2">Uncharacterized protein</fullName>
    </submittedName>
</protein>
<dbReference type="EMBL" id="LIHL02000002">
    <property type="protein sequence ID" value="KAF5476727.1"/>
    <property type="molecule type" value="Genomic_DNA"/>
</dbReference>
<sequence>MLIIDFDCAISFAQMRSRGVRVGFDLLHSSYFLFDTAYRHPVTLEDVEYLHDFVHFPVSVVWEYKFCRKSSSRGHDLCLFFLMTVLITCNCTFTTIWSIKFWHQSSFSF</sequence>
<feature type="non-terminal residue" evidence="2">
    <location>
        <position position="109"/>
    </location>
</feature>
<evidence type="ECO:0000256" key="1">
    <source>
        <dbReference type="SAM" id="Phobius"/>
    </source>
</evidence>
<proteinExistence type="predicted"/>
<dbReference type="Gramene" id="Jr02_02680_p3">
    <property type="protein sequence ID" value="cds.Jr02_02680_p3"/>
    <property type="gene ID" value="Jr02_02680"/>
</dbReference>
<organism evidence="2 3">
    <name type="scientific">Juglans regia</name>
    <name type="common">English walnut</name>
    <dbReference type="NCBI Taxonomy" id="51240"/>
    <lineage>
        <taxon>Eukaryota</taxon>
        <taxon>Viridiplantae</taxon>
        <taxon>Streptophyta</taxon>
        <taxon>Embryophyta</taxon>
        <taxon>Tracheophyta</taxon>
        <taxon>Spermatophyta</taxon>
        <taxon>Magnoliopsida</taxon>
        <taxon>eudicotyledons</taxon>
        <taxon>Gunneridae</taxon>
        <taxon>Pentapetalae</taxon>
        <taxon>rosids</taxon>
        <taxon>fabids</taxon>
        <taxon>Fagales</taxon>
        <taxon>Juglandaceae</taxon>
        <taxon>Juglans</taxon>
    </lineage>
</organism>
<evidence type="ECO:0000313" key="2">
    <source>
        <dbReference type="EMBL" id="KAF5476727.1"/>
    </source>
</evidence>
<comment type="caution">
    <text evidence="2">The sequence shown here is derived from an EMBL/GenBank/DDBJ whole genome shotgun (WGS) entry which is preliminary data.</text>
</comment>
<reference evidence="2" key="1">
    <citation type="submission" date="2015-10" db="EMBL/GenBank/DDBJ databases">
        <authorList>
            <person name="Martinez-Garcia P.J."/>
            <person name="Crepeau M.W."/>
            <person name="Puiu D."/>
            <person name="Gonzalez-Ibeas D."/>
            <person name="Whalen J."/>
            <person name="Stevens K."/>
            <person name="Paul R."/>
            <person name="Butterfield T."/>
            <person name="Britton M."/>
            <person name="Reagan R."/>
            <person name="Chakraborty S."/>
            <person name="Walawage S.L."/>
            <person name="Vasquez-Gross H.A."/>
            <person name="Cardeno C."/>
            <person name="Famula R."/>
            <person name="Pratt K."/>
            <person name="Kuruganti S."/>
            <person name="Aradhya M.K."/>
            <person name="Leslie C.A."/>
            <person name="Dandekar A.M."/>
            <person name="Salzberg S.L."/>
            <person name="Wegrzyn J.L."/>
            <person name="Langley C.H."/>
            <person name="Neale D.B."/>
        </authorList>
    </citation>
    <scope>NUCLEOTIDE SEQUENCE</scope>
    <source>
        <tissue evidence="2">Leaves</tissue>
    </source>
</reference>
<dbReference type="AlphaFoldDB" id="A0A833Y6A0"/>
<gene>
    <name evidence="2" type="ORF">F2P56_003437</name>
</gene>
<evidence type="ECO:0000313" key="3">
    <source>
        <dbReference type="Proteomes" id="UP000619265"/>
    </source>
</evidence>
<name>A0A833Y6A0_JUGRE</name>
<feature type="transmembrane region" description="Helical" evidence="1">
    <location>
        <begin position="77"/>
        <end position="99"/>
    </location>
</feature>
<keyword evidence="1" id="KW-0812">Transmembrane</keyword>
<keyword evidence="1" id="KW-0472">Membrane</keyword>